<feature type="domain" description="SWIM-type" evidence="3">
    <location>
        <begin position="764"/>
        <end position="797"/>
    </location>
</feature>
<accession>A0ABQ0LUU8</accession>
<gene>
    <name evidence="4" type="ORF">MCHLO_11297</name>
</gene>
<organism evidence="4 5">
    <name type="scientific">Mycena chlorophos</name>
    <name type="common">Agaric fungus</name>
    <name type="synonym">Agaricus chlorophos</name>
    <dbReference type="NCBI Taxonomy" id="658473"/>
    <lineage>
        <taxon>Eukaryota</taxon>
        <taxon>Fungi</taxon>
        <taxon>Dikarya</taxon>
        <taxon>Basidiomycota</taxon>
        <taxon>Agaricomycotina</taxon>
        <taxon>Agaricomycetes</taxon>
        <taxon>Agaricomycetidae</taxon>
        <taxon>Agaricales</taxon>
        <taxon>Marasmiineae</taxon>
        <taxon>Mycenaceae</taxon>
        <taxon>Mycena</taxon>
    </lineage>
</organism>
<proteinExistence type="predicted"/>
<dbReference type="Proteomes" id="UP000815677">
    <property type="component" value="Unassembled WGS sequence"/>
</dbReference>
<reference evidence="4" key="1">
    <citation type="submission" date="2014-09" db="EMBL/GenBank/DDBJ databases">
        <title>Genome sequence of the luminous mushroom Mycena chlorophos for searching fungal bioluminescence genes.</title>
        <authorList>
            <person name="Tanaka Y."/>
            <person name="Kasuga D."/>
            <person name="Oba Y."/>
            <person name="Hase S."/>
            <person name="Sato K."/>
            <person name="Oba Y."/>
            <person name="Sakakibara Y."/>
        </authorList>
    </citation>
    <scope>NUCLEOTIDE SEQUENCE</scope>
</reference>
<keyword evidence="1" id="KW-0863">Zinc-finger</keyword>
<evidence type="ECO:0000313" key="5">
    <source>
        <dbReference type="Proteomes" id="UP000815677"/>
    </source>
</evidence>
<dbReference type="InterPro" id="IPR007527">
    <property type="entry name" value="Znf_SWIM"/>
</dbReference>
<feature type="region of interest" description="Disordered" evidence="2">
    <location>
        <begin position="58"/>
        <end position="86"/>
    </location>
</feature>
<feature type="region of interest" description="Disordered" evidence="2">
    <location>
        <begin position="846"/>
        <end position="876"/>
    </location>
</feature>
<evidence type="ECO:0000256" key="1">
    <source>
        <dbReference type="PROSITE-ProRule" id="PRU00325"/>
    </source>
</evidence>
<evidence type="ECO:0000259" key="3">
    <source>
        <dbReference type="PROSITE" id="PS50966"/>
    </source>
</evidence>
<dbReference type="EMBL" id="DF848640">
    <property type="protein sequence ID" value="GAT54444.1"/>
    <property type="molecule type" value="Genomic_DNA"/>
</dbReference>
<feature type="compositionally biased region" description="Low complexity" evidence="2">
    <location>
        <begin position="885"/>
        <end position="895"/>
    </location>
</feature>
<feature type="compositionally biased region" description="Basic and acidic residues" evidence="2">
    <location>
        <begin position="58"/>
        <end position="74"/>
    </location>
</feature>
<keyword evidence="1" id="KW-0479">Metal-binding</keyword>
<feature type="region of interest" description="Disordered" evidence="2">
    <location>
        <begin position="969"/>
        <end position="990"/>
    </location>
</feature>
<dbReference type="PROSITE" id="PS50966">
    <property type="entry name" value="ZF_SWIM"/>
    <property type="match status" value="1"/>
</dbReference>
<evidence type="ECO:0000313" key="4">
    <source>
        <dbReference type="EMBL" id="GAT54444.1"/>
    </source>
</evidence>
<feature type="region of interest" description="Disordered" evidence="2">
    <location>
        <begin position="885"/>
        <end position="904"/>
    </location>
</feature>
<protein>
    <recommendedName>
        <fullName evidence="3">SWIM-type domain-containing protein</fullName>
    </recommendedName>
</protein>
<sequence>MPAVVSQMVDDASSTRSCTRCHREKPLDAKNWKGKMGASGFSVTGACRACADKDKNKLREKRAADGGRDKENGSGKKKRGSGGEDAEVSEFIGMSPLEPDAFSKLLSEAGDIRLISAIVDASEMSVEDAKERSDLVAKLVIGLWVSSFRYFNPYKYSGEGGYVRRTYHCAQDEAHQAASQKNSERAKQRDKGKMNAFPCRSLLYIWASPDDPLIFVSLRHEICHIKYPTIDLPEDVKTYVEANPNMTVPQIWNEILKTHPTPSFNQKAVYNLHIKQHQSRWHKDEDEFKSAKLLIESFGLGSANELEAIKLPDSEDGCTAIAFALPTLARKWGASIREAGLDSTCTFPLYLFLSVLTAEVKTTHSGYECYALLGEVSGSGVPLGFLLIKTKNPDANAKEAYIRSLIRHLHQKYVREIQQCLSDKDITEINVFLAELPPSVKYQLCFWHCIRIVKGRLCVLARRPALYDADAAFREFDWIDRTFVPVAQMDPADRNPERLQVAQSAIPIFKIHFNGKPVASAPARPKVVIKVNGKSRSAGDTDLDRLLDSLDDDELNEFLDGIDFEDRDGIDRFDGPDSWFEPGETAFAEDKTYVFCPAPHRAQLLHMFIRHLCEHPLLPDRLGATRSSAQIRRDAVYEMYLFCHQRGLREVWGYMWSAWYCAEKWKLWARSSEPTRIGRWRTTMAVENFWRNLKHDTLHHLAHPRLDQLVYLIATQVLPRAEEKMQKFDPEYRLGRSHALTPLQTAIKTEFKRLAKRKIGTHEYTVDVSRWICNCGQQKYSAYLLCKHLVQALKDVDPNFFRQAIRRRVIPFYTHPSFRLKDGSYVLEAVLEESIANGDRLALTSTQTSAGTKRKAPVADSSPAPAPTTNSEEMADEQMVTEELLAAPSRSSSPIRPDESDDEEMDDIREWMEQRVAEGRAAIDKMEEQLRHGKKAKIWLRAQKNTNLGGDLVQMYRDVRSATETGHIRPTTNASKARNGGMTGRSGSRSQRFARNTLGLGGWAADQADVAKAQDLSDAVAESYDVSGRDCGEPRREQVQLQPYNPLLSRSLVTIRRIGTAAQSVEPLRPFAWPTSSSWGRRHIHSTVRRRMPWRQLRPAVADTVAGTVLPSVLANNASLLARGPPQAIDGNTRFGANGRSGKAAAATNPSSVQWNSGRTIPYDCRHAASVVVDETGCEMDEEAHRHMVVSFRGQSVASLDNDAPCRVALHVPNLTRPLSEAESGYEEEPGFVATDWHIAPQLVMLVRRSLPAAGDPVVMPSYPLTPVQDYDAVAVAASTTSRLLVIRFPSLQRQPGTLSAPRTFVYPPPGHDDIGCGCLFRGLEGFPSPWSPFAVLDCGARGRASTEEEESTIVVARNTLIYGSMFGQMARLYTPLAYITIHTRPPALPSTSPPSS</sequence>
<keyword evidence="5" id="KW-1185">Reference proteome</keyword>
<keyword evidence="1" id="KW-0862">Zinc</keyword>
<feature type="region of interest" description="Disordered" evidence="2">
    <location>
        <begin position="1123"/>
        <end position="1153"/>
    </location>
</feature>
<name>A0ABQ0LUU8_MYCCL</name>
<evidence type="ECO:0000256" key="2">
    <source>
        <dbReference type="SAM" id="MobiDB-lite"/>
    </source>
</evidence>